<accession>A0A2I1FL52</accession>
<name>A0A2I1FL52_9GLOM</name>
<reference evidence="1 2" key="1">
    <citation type="submission" date="2017-10" db="EMBL/GenBank/DDBJ databases">
        <title>Extensive intraspecific genome diversity in a model arbuscular mycorrhizal fungus.</title>
        <authorList>
            <person name="Chen E.C.H."/>
            <person name="Morin E."/>
            <person name="Baudet D."/>
            <person name="Noel J."/>
            <person name="Ndikumana S."/>
            <person name="Charron P."/>
            <person name="St-Onge C."/>
            <person name="Giorgi J."/>
            <person name="Grigoriev I.V."/>
            <person name="Roux C."/>
            <person name="Martin F.M."/>
            <person name="Corradi N."/>
        </authorList>
    </citation>
    <scope>NUCLEOTIDE SEQUENCE [LARGE SCALE GENOMIC DNA]</scope>
    <source>
        <strain evidence="1 2">A1</strain>
    </source>
</reference>
<comment type="caution">
    <text evidence="1">The sequence shown here is derived from an EMBL/GenBank/DDBJ whole genome shotgun (WGS) entry which is preliminary data.</text>
</comment>
<proteinExistence type="predicted"/>
<organism evidence="1 2">
    <name type="scientific">Rhizophagus irregularis</name>
    <dbReference type="NCBI Taxonomy" id="588596"/>
    <lineage>
        <taxon>Eukaryota</taxon>
        <taxon>Fungi</taxon>
        <taxon>Fungi incertae sedis</taxon>
        <taxon>Mucoromycota</taxon>
        <taxon>Glomeromycotina</taxon>
        <taxon>Glomeromycetes</taxon>
        <taxon>Glomerales</taxon>
        <taxon>Glomeraceae</taxon>
        <taxon>Rhizophagus</taxon>
    </lineage>
</organism>
<gene>
    <name evidence="1" type="ORF">RhiirA1_455886</name>
</gene>
<evidence type="ECO:0000313" key="1">
    <source>
        <dbReference type="EMBL" id="PKC69563.1"/>
    </source>
</evidence>
<dbReference type="AlphaFoldDB" id="A0A2I1FL52"/>
<dbReference type="Proteomes" id="UP000232688">
    <property type="component" value="Unassembled WGS sequence"/>
</dbReference>
<dbReference type="VEuPathDB" id="FungiDB:RhiirA1_455886"/>
<sequence length="70" mass="8065">MASNIPKSYLQKWKIYSPNGLEYLSAENQIHEMLNITKNLLLIDVFNELCESLKSGVEHALNGFVKWIKV</sequence>
<protein>
    <submittedName>
        <fullName evidence="1">Uncharacterized protein</fullName>
    </submittedName>
</protein>
<evidence type="ECO:0000313" key="2">
    <source>
        <dbReference type="Proteomes" id="UP000232688"/>
    </source>
</evidence>
<reference evidence="1 2" key="2">
    <citation type="submission" date="2017-10" db="EMBL/GenBank/DDBJ databases">
        <title>Genome analyses suggest a sexual origin of heterokaryosis in a supposedly ancient asexual fungus.</title>
        <authorList>
            <person name="Corradi N."/>
            <person name="Sedzielewska K."/>
            <person name="Noel J."/>
            <person name="Charron P."/>
            <person name="Farinelli L."/>
            <person name="Marton T."/>
            <person name="Kruger M."/>
            <person name="Pelin A."/>
            <person name="Brachmann A."/>
            <person name="Corradi N."/>
        </authorList>
    </citation>
    <scope>NUCLEOTIDE SEQUENCE [LARGE SCALE GENOMIC DNA]</scope>
    <source>
        <strain evidence="1 2">A1</strain>
    </source>
</reference>
<dbReference type="EMBL" id="LLXH01000272">
    <property type="protein sequence ID" value="PKC69563.1"/>
    <property type="molecule type" value="Genomic_DNA"/>
</dbReference>